<feature type="compositionally biased region" description="Polar residues" evidence="1">
    <location>
        <begin position="176"/>
        <end position="186"/>
    </location>
</feature>
<name>A0A6A5Y094_9PLEO</name>
<evidence type="ECO:0000256" key="1">
    <source>
        <dbReference type="SAM" id="MobiDB-lite"/>
    </source>
</evidence>
<dbReference type="OrthoDB" id="5428038at2759"/>
<dbReference type="RefSeq" id="XP_033386836.1">
    <property type="nucleotide sequence ID" value="XM_033521531.1"/>
</dbReference>
<feature type="region of interest" description="Disordered" evidence="1">
    <location>
        <begin position="159"/>
        <end position="186"/>
    </location>
</feature>
<gene>
    <name evidence="2" type="ORF">BU24DRAFT_172213</name>
</gene>
<reference evidence="2" key="1">
    <citation type="journal article" date="2020" name="Stud. Mycol.">
        <title>101 Dothideomycetes genomes: a test case for predicting lifestyles and emergence of pathogens.</title>
        <authorList>
            <person name="Haridas S."/>
            <person name="Albert R."/>
            <person name="Binder M."/>
            <person name="Bloem J."/>
            <person name="Labutti K."/>
            <person name="Salamov A."/>
            <person name="Andreopoulos B."/>
            <person name="Baker S."/>
            <person name="Barry K."/>
            <person name="Bills G."/>
            <person name="Bluhm B."/>
            <person name="Cannon C."/>
            <person name="Castanera R."/>
            <person name="Culley D."/>
            <person name="Daum C."/>
            <person name="Ezra D."/>
            <person name="Gonzalez J."/>
            <person name="Henrissat B."/>
            <person name="Kuo A."/>
            <person name="Liang C."/>
            <person name="Lipzen A."/>
            <person name="Lutzoni F."/>
            <person name="Magnuson J."/>
            <person name="Mondo S."/>
            <person name="Nolan M."/>
            <person name="Ohm R."/>
            <person name="Pangilinan J."/>
            <person name="Park H.-J."/>
            <person name="Ramirez L."/>
            <person name="Alfaro M."/>
            <person name="Sun H."/>
            <person name="Tritt A."/>
            <person name="Yoshinaga Y."/>
            <person name="Zwiers L.-H."/>
            <person name="Turgeon B."/>
            <person name="Goodwin S."/>
            <person name="Spatafora J."/>
            <person name="Crous P."/>
            <person name="Grigoriev I."/>
        </authorList>
    </citation>
    <scope>NUCLEOTIDE SEQUENCE</scope>
    <source>
        <strain evidence="2">CBS 175.79</strain>
    </source>
</reference>
<feature type="compositionally biased region" description="Polar residues" evidence="1">
    <location>
        <begin position="159"/>
        <end position="168"/>
    </location>
</feature>
<evidence type="ECO:0000313" key="3">
    <source>
        <dbReference type="Proteomes" id="UP000799778"/>
    </source>
</evidence>
<sequence>MQRSPIACRRAAQTISPPTHYIWVTDELLSHTIRHFFRHQCGHQTRHGSHVPGPLEARRRSMKRRMTIQSSIPQGDPIFSLFNIGSLFAAPRPNPHTDWRYEPPTLQPQELSKNVQPPLAPALPPFLHDSAIPLATRLAPHPDPSDAAEKIHLQISATLAKDTSNSELGSREEFQTETAHPSSQTLLPEEVSASHLPALEIEGTVQQSTASAREARLRQIRTLIRSDSIADKRRNRDRLAELDRLTQFQASEADEAVKFTLEVLGELVKAKWSPESIIWWLARPSVPLPSLRSPKGRQLLRKLESLVNSSLRHSTNVGNVCAKFANSLDKNEHRHTVNPDSLKSLYRLLWGFMGTTSAPDVRLMHSIADQIGNSQLRDALCLILEDREPAPSDITRFLQSHRASQSSMALVIQVFNCLPRHVLHDWVLTQPEDAFDSPPKARGFSEASCHTFDGWMRLLHSFDNHATVSSDTELLTSLVEDSTAIYNIDREVVSTILYALKARRQFNHILARAKEARVLPLAVDDERFESLITARNSLIHQIAYQYSLETTRSRRQNWRSIHYLYEYLKANDLPMGPLFSRAAVKICVIQPLLDNMWVSSHRFAWVRNILAEVEGEAVARRTEDIFWSWRESLIKQSQQRLVENGGSGRAHVSTMKKLNLI</sequence>
<dbReference type="EMBL" id="ML978068">
    <property type="protein sequence ID" value="KAF2018497.1"/>
    <property type="molecule type" value="Genomic_DNA"/>
</dbReference>
<proteinExistence type="predicted"/>
<keyword evidence="3" id="KW-1185">Reference proteome</keyword>
<protein>
    <submittedName>
        <fullName evidence="2">Uncharacterized protein</fullName>
    </submittedName>
</protein>
<dbReference type="Proteomes" id="UP000799778">
    <property type="component" value="Unassembled WGS sequence"/>
</dbReference>
<evidence type="ECO:0000313" key="2">
    <source>
        <dbReference type="EMBL" id="KAF2018497.1"/>
    </source>
</evidence>
<dbReference type="AlphaFoldDB" id="A0A6A5Y094"/>
<organism evidence="2 3">
    <name type="scientific">Aaosphaeria arxii CBS 175.79</name>
    <dbReference type="NCBI Taxonomy" id="1450172"/>
    <lineage>
        <taxon>Eukaryota</taxon>
        <taxon>Fungi</taxon>
        <taxon>Dikarya</taxon>
        <taxon>Ascomycota</taxon>
        <taxon>Pezizomycotina</taxon>
        <taxon>Dothideomycetes</taxon>
        <taxon>Pleosporomycetidae</taxon>
        <taxon>Pleosporales</taxon>
        <taxon>Pleosporales incertae sedis</taxon>
        <taxon>Aaosphaeria</taxon>
    </lineage>
</organism>
<accession>A0A6A5Y094</accession>
<dbReference type="GeneID" id="54278928"/>